<evidence type="ECO:0000313" key="7">
    <source>
        <dbReference type="EMBL" id="KAF2998234.1"/>
    </source>
</evidence>
<dbReference type="InterPro" id="IPR056884">
    <property type="entry name" value="NPHP3-like_N"/>
</dbReference>
<evidence type="ECO:0000256" key="3">
    <source>
        <dbReference type="ARBA" id="ARBA00022963"/>
    </source>
</evidence>
<dbReference type="GO" id="GO:0016042">
    <property type="term" value="P:lipid catabolic process"/>
    <property type="evidence" value="ECO:0007669"/>
    <property type="project" value="UniProtKB-UniRule"/>
</dbReference>
<proteinExistence type="predicted"/>
<name>A0A9P4T9I3_CURKU</name>
<reference evidence="7" key="1">
    <citation type="submission" date="2019-04" db="EMBL/GenBank/DDBJ databases">
        <title>Sequencing of skin fungus with MAO and IRED activity.</title>
        <authorList>
            <person name="Marsaioli A.J."/>
            <person name="Bonatto J.M.C."/>
            <person name="Reis Junior O."/>
        </authorList>
    </citation>
    <scope>NUCLEOTIDE SEQUENCE</scope>
    <source>
        <strain evidence="7">30M1</strain>
    </source>
</reference>
<dbReference type="InterPro" id="IPR002641">
    <property type="entry name" value="PNPLA_dom"/>
</dbReference>
<dbReference type="Pfam" id="PF01734">
    <property type="entry name" value="Patatin"/>
    <property type="match status" value="1"/>
</dbReference>
<dbReference type="PANTHER" id="PTHR24185:SF1">
    <property type="entry name" value="CALCIUM-INDEPENDENT PHOSPHOLIPASE A2-GAMMA"/>
    <property type="match status" value="1"/>
</dbReference>
<dbReference type="GO" id="GO:0046486">
    <property type="term" value="P:glycerolipid metabolic process"/>
    <property type="evidence" value="ECO:0007669"/>
    <property type="project" value="UniProtKB-ARBA"/>
</dbReference>
<dbReference type="SUPFAM" id="SSF52151">
    <property type="entry name" value="FabD/lysophospholipase-like"/>
    <property type="match status" value="1"/>
</dbReference>
<accession>A0A9P4T9I3</accession>
<dbReference type="Proteomes" id="UP000801428">
    <property type="component" value="Unassembled WGS sequence"/>
</dbReference>
<dbReference type="AlphaFoldDB" id="A0A9P4T9I3"/>
<dbReference type="EMBL" id="SWKU01000020">
    <property type="protein sequence ID" value="KAF2998234.1"/>
    <property type="molecule type" value="Genomic_DNA"/>
</dbReference>
<feature type="short sequence motif" description="DGA/G" evidence="5">
    <location>
        <begin position="170"/>
        <end position="172"/>
    </location>
</feature>
<dbReference type="PANTHER" id="PTHR24185">
    <property type="entry name" value="CALCIUM-INDEPENDENT PHOSPHOLIPASE A2-GAMMA"/>
    <property type="match status" value="1"/>
</dbReference>
<gene>
    <name evidence="7" type="ORF">E8E13_005657</name>
</gene>
<evidence type="ECO:0000256" key="4">
    <source>
        <dbReference type="ARBA" id="ARBA00023098"/>
    </source>
</evidence>
<dbReference type="Pfam" id="PF24883">
    <property type="entry name" value="NPHP3_N"/>
    <property type="match status" value="1"/>
</dbReference>
<feature type="active site" description="Proton acceptor" evidence="5">
    <location>
        <position position="170"/>
    </location>
</feature>
<dbReference type="CDD" id="cd07216">
    <property type="entry name" value="Pat17_PNPLA8_PNPLA9_like3"/>
    <property type="match status" value="1"/>
</dbReference>
<evidence type="ECO:0000259" key="6">
    <source>
        <dbReference type="PROSITE" id="PS51635"/>
    </source>
</evidence>
<evidence type="ECO:0000256" key="2">
    <source>
        <dbReference type="ARBA" id="ARBA00022801"/>
    </source>
</evidence>
<keyword evidence="3 5" id="KW-0442">Lipid degradation</keyword>
<dbReference type="GO" id="GO:0016020">
    <property type="term" value="C:membrane"/>
    <property type="evidence" value="ECO:0007669"/>
    <property type="project" value="TreeGrafter"/>
</dbReference>
<evidence type="ECO:0000256" key="1">
    <source>
        <dbReference type="ARBA" id="ARBA00022737"/>
    </source>
</evidence>
<feature type="short sequence motif" description="GXSXG" evidence="5">
    <location>
        <begin position="27"/>
        <end position="31"/>
    </location>
</feature>
<comment type="caution">
    <text evidence="5">Lacks conserved residue(s) required for the propagation of feature annotation.</text>
</comment>
<keyword evidence="2 5" id="KW-0378">Hydrolase</keyword>
<dbReference type="Gene3D" id="3.40.1090.10">
    <property type="entry name" value="Cytosolic phospholipase A2 catalytic domain"/>
    <property type="match status" value="1"/>
</dbReference>
<evidence type="ECO:0000313" key="8">
    <source>
        <dbReference type="Proteomes" id="UP000801428"/>
    </source>
</evidence>
<dbReference type="OrthoDB" id="1658288at2759"/>
<feature type="active site" description="Nucleophile" evidence="5">
    <location>
        <position position="29"/>
    </location>
</feature>
<keyword evidence="1" id="KW-0677">Repeat</keyword>
<keyword evidence="8" id="KW-1185">Reference proteome</keyword>
<dbReference type="PROSITE" id="PS51635">
    <property type="entry name" value="PNPLA"/>
    <property type="match status" value="1"/>
</dbReference>
<dbReference type="GO" id="GO:0047499">
    <property type="term" value="F:calcium-independent phospholipase A2 activity"/>
    <property type="evidence" value="ECO:0007669"/>
    <property type="project" value="TreeGrafter"/>
</dbReference>
<feature type="domain" description="PNPLA" evidence="6">
    <location>
        <begin position="1"/>
        <end position="183"/>
    </location>
</feature>
<evidence type="ECO:0000256" key="5">
    <source>
        <dbReference type="PROSITE-ProRule" id="PRU01161"/>
    </source>
</evidence>
<dbReference type="GO" id="GO:0019369">
    <property type="term" value="P:arachidonate metabolic process"/>
    <property type="evidence" value="ECO:0007669"/>
    <property type="project" value="TreeGrafter"/>
</dbReference>
<keyword evidence="4 5" id="KW-0443">Lipid metabolism</keyword>
<dbReference type="InterPro" id="IPR016035">
    <property type="entry name" value="Acyl_Trfase/lysoPLipase"/>
</dbReference>
<comment type="caution">
    <text evidence="7">The sequence shown here is derived from an EMBL/GenBank/DDBJ whole genome shotgun (WGS) entry which is preliminary data.</text>
</comment>
<protein>
    <recommendedName>
        <fullName evidence="6">PNPLA domain-containing protein</fullName>
    </recommendedName>
</protein>
<organism evidence="7 8">
    <name type="scientific">Curvularia kusanoi</name>
    <name type="common">Cochliobolus kusanoi</name>
    <dbReference type="NCBI Taxonomy" id="90978"/>
    <lineage>
        <taxon>Eukaryota</taxon>
        <taxon>Fungi</taxon>
        <taxon>Dikarya</taxon>
        <taxon>Ascomycota</taxon>
        <taxon>Pezizomycotina</taxon>
        <taxon>Dothideomycetes</taxon>
        <taxon>Pleosporomycetidae</taxon>
        <taxon>Pleosporales</taxon>
        <taxon>Pleosporineae</taxon>
        <taxon>Pleosporaceae</taxon>
        <taxon>Curvularia</taxon>
    </lineage>
</organism>
<sequence length="527" mass="59602">MHRINEAREKSKLPYVKPCEVFDLIGGTSTGGIIAIMLGRLEMDVDECIAVYLELIKKLFEKKKAFAINHQGKLKNRFSSQILQESINEVLRNKGFSETEIFNDKTERKCKVFVVCKDKDTNSTIRLRGYTPSRNPDLLQLPTITQAAMATSAAVSFYEPVEISGRTFLDGGLGSNNPVDEVEMEARQIWRLESLAKLQDCTDCFLSIGTGDPGIQSVSDKAIKFLFEVLGNMATETETTANKSQNRWEQQVREKRYFRFNVDQGLGKVGLEEYKSSGLIYSATDRYLQDKVSMQDMLDQCMEALLAKQFGSGKTFITTSVIEDLVLDNFVGHFFYRYDDATKLAATDVFRAYITQIIAYMDIQGFDCPADILTPIIRLFSPKARLPDFDEVFELCFRPLQQLLETKSVKSFYIIDGLHECDQSQWAIVLRSLQKLTARGKARVLISGRELLNVTASVRKCITVTITKLDTKKDIRNFIDWKVANADYGRLTSDTELEQEIISTLNGKAHLIKVSSGGSHWNICLLT</sequence>